<gene>
    <name evidence="2" type="ORF">F7725_022805</name>
</gene>
<name>A0A7J5YZ53_DISMA</name>
<keyword evidence="3" id="KW-1185">Reference proteome</keyword>
<dbReference type="EMBL" id="JAAKFY010000007">
    <property type="protein sequence ID" value="KAF3854750.1"/>
    <property type="molecule type" value="Genomic_DNA"/>
</dbReference>
<feature type="compositionally biased region" description="Polar residues" evidence="1">
    <location>
        <begin position="681"/>
        <end position="692"/>
    </location>
</feature>
<comment type="caution">
    <text evidence="2">The sequence shown here is derived from an EMBL/GenBank/DDBJ whole genome shotgun (WGS) entry which is preliminary data.</text>
</comment>
<protein>
    <submittedName>
        <fullName evidence="2">Uncharacterized protein</fullName>
    </submittedName>
</protein>
<feature type="compositionally biased region" description="Acidic residues" evidence="1">
    <location>
        <begin position="661"/>
        <end position="670"/>
    </location>
</feature>
<dbReference type="OrthoDB" id="9909645at2759"/>
<reference evidence="2 3" key="1">
    <citation type="submission" date="2020-03" db="EMBL/GenBank/DDBJ databases">
        <title>Dissostichus mawsoni Genome sequencing and assembly.</title>
        <authorList>
            <person name="Park H."/>
        </authorList>
    </citation>
    <scope>NUCLEOTIDE SEQUENCE [LARGE SCALE GENOMIC DNA]</scope>
    <source>
        <strain evidence="2">DM0001</strain>
        <tissue evidence="2">Muscle</tissue>
    </source>
</reference>
<accession>A0A7J5YZ53</accession>
<organism evidence="2 3">
    <name type="scientific">Dissostichus mawsoni</name>
    <name type="common">Antarctic cod</name>
    <dbReference type="NCBI Taxonomy" id="36200"/>
    <lineage>
        <taxon>Eukaryota</taxon>
        <taxon>Metazoa</taxon>
        <taxon>Chordata</taxon>
        <taxon>Craniata</taxon>
        <taxon>Vertebrata</taxon>
        <taxon>Euteleostomi</taxon>
        <taxon>Actinopterygii</taxon>
        <taxon>Neopterygii</taxon>
        <taxon>Teleostei</taxon>
        <taxon>Neoteleostei</taxon>
        <taxon>Acanthomorphata</taxon>
        <taxon>Eupercaria</taxon>
        <taxon>Perciformes</taxon>
        <taxon>Notothenioidei</taxon>
        <taxon>Nototheniidae</taxon>
        <taxon>Dissostichus</taxon>
    </lineage>
</organism>
<feature type="compositionally biased region" description="Polar residues" evidence="1">
    <location>
        <begin position="724"/>
        <end position="734"/>
    </location>
</feature>
<feature type="region of interest" description="Disordered" evidence="1">
    <location>
        <begin position="660"/>
        <end position="734"/>
    </location>
</feature>
<evidence type="ECO:0000256" key="1">
    <source>
        <dbReference type="SAM" id="MobiDB-lite"/>
    </source>
</evidence>
<evidence type="ECO:0000313" key="2">
    <source>
        <dbReference type="EMBL" id="KAF3854750.1"/>
    </source>
</evidence>
<feature type="compositionally biased region" description="Basic and acidic residues" evidence="1">
    <location>
        <begin position="701"/>
        <end position="721"/>
    </location>
</feature>
<evidence type="ECO:0000313" key="3">
    <source>
        <dbReference type="Proteomes" id="UP000518266"/>
    </source>
</evidence>
<proteinExistence type="predicted"/>
<dbReference type="Proteomes" id="UP000518266">
    <property type="component" value="Unassembled WGS sequence"/>
</dbReference>
<feature type="region of interest" description="Disordered" evidence="1">
    <location>
        <begin position="996"/>
        <end position="1032"/>
    </location>
</feature>
<sequence>MEQDCIAGLYRSLGMSVGAEFTSEDVSLLYLKVFHFPSNTDEAHVAKKKLYWDLQLVNVGNLNTLYMFDKPVIMDPCVQKCLHQNTDPNALKKELHGSVRGVQRMRKAARQCWASVLPRRQGRSLGVRHQAWGCVSTSDVLLLVEVKYDVVTQLLYTEMLQEHYSKETCFTFLCFLLPHLIFGDTTALSIWETLLPWQQHEEREGLGDRADEALESGDMLRLSELPGAFRIYRACLKSPPESREQSWSAVSLLCELHTFRQQEKDTLTVLGQRLDRESLRLLCLFISLATLRAQREKMSYSALLAARQSWETWPHVESPCRAEQATLWLHGEEEEQKKDFISVSPQQYWQKEKHSSSCMSIRTKALALFQQAVLQLLVLTQDQEREHLVQLANRVSMEDLQEPVPSKEESNPEAALRNACIKRLRQIYTGLQTSNDTQTPLKQTDHQPQPHISSQTAVRYKHQLEQCSLLLLTHLMELQEVQATTLLPALKDEVSQTTTASNPKIPQSLNKAPTVESVQALRDEYKSELQAPRYTNLLQLISDAPLTSGSILTTDPNLKESSSNAQNSIKGPDETSSVDSISDLQVVQATECTDEQDVCTGCGAVMEDLPYLEILCVSDATSNTHNTDGGAQEEEGAAATKSPQSFEKQGSLIAFAWSQPAEDETDYEEEGAARAAQRQEVQSSDTSSTAEHTQGEETSAESDREEKKPTQLHSESTDHPHAQSADQQGSTVEQLTFKERATTYRPEKGDFECDLQTKALGGETLQALNIFEPPEVERHASDYCSELGNKETPDVDREMLEVEMCANELWDLRGPEPAHVEYHEYNSQVTVDCSPAGGEAMRESTLMERERAREPVSAMERERTMRNLVDMQRKVEQRQQRDKERQLLRVQEHLSIIQNRKAEEDLLGLKHTDRLRHLTQDLPQEDKNQQKTVVKERLEQLRRERSYVMQSKRARWIFDKQLTSIEVCNGHLEATQSLNQADALDNRVYHVIPSPPASIASSALSPHEPEQSSAKDMGEDIVHPSSSATSFP</sequence>
<feature type="region of interest" description="Disordered" evidence="1">
    <location>
        <begin position="552"/>
        <end position="580"/>
    </location>
</feature>
<feature type="compositionally biased region" description="Low complexity" evidence="1">
    <location>
        <begin position="997"/>
        <end position="1006"/>
    </location>
</feature>
<feature type="region of interest" description="Disordered" evidence="1">
    <location>
        <begin position="623"/>
        <end position="646"/>
    </location>
</feature>
<dbReference type="AlphaFoldDB" id="A0A7J5YZ53"/>